<dbReference type="Pfam" id="PF00168">
    <property type="entry name" value="C2"/>
    <property type="match status" value="1"/>
</dbReference>
<organism evidence="2 3">
    <name type="scientific">Symbiodinium necroappetens</name>
    <dbReference type="NCBI Taxonomy" id="1628268"/>
    <lineage>
        <taxon>Eukaryota</taxon>
        <taxon>Sar</taxon>
        <taxon>Alveolata</taxon>
        <taxon>Dinophyceae</taxon>
        <taxon>Suessiales</taxon>
        <taxon>Symbiodiniaceae</taxon>
        <taxon>Symbiodinium</taxon>
    </lineage>
</organism>
<dbReference type="EMBL" id="CAJNJA010007908">
    <property type="protein sequence ID" value="CAE7230474.1"/>
    <property type="molecule type" value="Genomic_DNA"/>
</dbReference>
<proteinExistence type="predicted"/>
<dbReference type="InterPro" id="IPR000008">
    <property type="entry name" value="C2_dom"/>
</dbReference>
<dbReference type="AlphaFoldDB" id="A0A812KJ55"/>
<evidence type="ECO:0000313" key="3">
    <source>
        <dbReference type="Proteomes" id="UP000601435"/>
    </source>
</evidence>
<dbReference type="Proteomes" id="UP000601435">
    <property type="component" value="Unassembled WGS sequence"/>
</dbReference>
<feature type="domain" description="C2" evidence="1">
    <location>
        <begin position="282"/>
        <end position="411"/>
    </location>
</feature>
<comment type="caution">
    <text evidence="2">The sequence shown here is derived from an EMBL/GenBank/DDBJ whole genome shotgun (WGS) entry which is preliminary data.</text>
</comment>
<dbReference type="InterPro" id="IPR035892">
    <property type="entry name" value="C2_domain_sf"/>
</dbReference>
<dbReference type="SUPFAM" id="SSF49562">
    <property type="entry name" value="C2 domain (Calcium/lipid-binding domain, CaLB)"/>
    <property type="match status" value="1"/>
</dbReference>
<dbReference type="PROSITE" id="PS50004">
    <property type="entry name" value="C2"/>
    <property type="match status" value="1"/>
</dbReference>
<keyword evidence="3" id="KW-1185">Reference proteome</keyword>
<reference evidence="2" key="1">
    <citation type="submission" date="2021-02" db="EMBL/GenBank/DDBJ databases">
        <authorList>
            <person name="Dougan E. K."/>
            <person name="Rhodes N."/>
            <person name="Thang M."/>
            <person name="Chan C."/>
        </authorList>
    </citation>
    <scope>NUCLEOTIDE SEQUENCE</scope>
</reference>
<evidence type="ECO:0000313" key="2">
    <source>
        <dbReference type="EMBL" id="CAE7230474.1"/>
    </source>
</evidence>
<dbReference type="Gene3D" id="2.60.40.150">
    <property type="entry name" value="C2 domain"/>
    <property type="match status" value="1"/>
</dbReference>
<gene>
    <name evidence="2" type="primary">ppiA</name>
    <name evidence="2" type="ORF">SNEC2469_LOCUS3525</name>
</gene>
<protein>
    <submittedName>
        <fullName evidence="2">PpiA protein</fullName>
    </submittedName>
</protein>
<name>A0A812KJ55_9DINO</name>
<evidence type="ECO:0000259" key="1">
    <source>
        <dbReference type="PROSITE" id="PS50004"/>
    </source>
</evidence>
<accession>A0A812KJ55</accession>
<sequence>MELLRCLGGGGGGGTEVLAAAGGAALGAGAVASGFYLKGLVNSYKDATHCLQFQVVQEALQQSLGLEKMQLPSSFQAEGEVWPTKQPLLTSAAYPQVRTAFETILKYQTARKAKADPKTLVCELLKTWLREHAADTAPAPQEVEAYRNFCSKLMVQKDKWRGRSWIPQGTFVKMLAEVAHELDKLLRVRLRDAKDARRLFEDLGRLSYNLALQTTKVLLLSGTNFSIPEAIYSLNSLGDLNRYSKPVALLKHKADKDVAKEMQEAWMTEAGGLLRQLLAQAHVASIMTLLEPVEDRILDSSSLTVEVLRASSLPNAPGIDIVDPFVRVSLYHGTTEVSSAKTFWLKDQNNPEWNQAILFDFPRDTGTTEPLRLKMEVGDYNGGSMVNSMFARSEPLPVESFLAATTPEEEVELDLLSTCMPARDMSSSRLVVRLRRPGPGALGAACERFRGLSTGHGKRGFRFESLMPIWAEAVQELDDALYFLDICAVQAAELTRLMGDLGAVLLGKTLCHLLDEVDHRVAACAQKLREFADAVVREEIEHHRTRKSGVSEIAEAALRRFSGASDSRAREEANRSMVELRKVEEQIRQVSSQLRKHCLRYQGIKEAKETAENAAAALWRRLTSEETQRRSGKTFGKMTLADVSTISTTRELVDPSPSTAPTAGYVSGDKVHIWSNSQGMWCTDGVVNQVLGEESPMMGYMLPAGSVQVMSDGGMDFSPLCEQQGCTFKLCPPANDRWHPWPFFRRLYDAAESLNTEYVIMLEPDNTIHGPIKREPKHDAGGIYVQDRSFGLVDYVEKLAQARAPGFKWSRKAMSAGLAGGAYFRKEAILDALSDENMMKLDWNMLGEQATKEIYSSDFAMQYAFAARGWHIEPWEETAQMDKNKDIPLTGPKDASFRHYCSCYPGGKPTYNIKLKKEDEKLVRQQPEKYQQTNSVCQLCRGPGI</sequence>
<dbReference type="OrthoDB" id="67700at2759"/>
<dbReference type="SMART" id="SM00239">
    <property type="entry name" value="C2"/>
    <property type="match status" value="1"/>
</dbReference>